<keyword evidence="2" id="KW-1185">Reference proteome</keyword>
<reference evidence="1" key="1">
    <citation type="submission" date="2020-04" db="EMBL/GenBank/DDBJ databases">
        <title>A chromosome-scale assembly and high-density genetic map of the yellow drum (Nibea albiflora) genome.</title>
        <authorList>
            <person name="Xu D."/>
            <person name="Zhang W."/>
            <person name="Chen R."/>
            <person name="Tan P."/>
            <person name="Wang L."/>
            <person name="Song H."/>
            <person name="Tian L."/>
            <person name="Zhu Q."/>
            <person name="Wang B."/>
        </authorList>
    </citation>
    <scope>NUCLEOTIDE SEQUENCE</scope>
    <source>
        <strain evidence="1">ZJHYS-2018</strain>
    </source>
</reference>
<evidence type="ECO:0000313" key="1">
    <source>
        <dbReference type="EMBL" id="KAG8011966.1"/>
    </source>
</evidence>
<gene>
    <name evidence="1" type="primary">GOLM1</name>
    <name evidence="1" type="ORF">GBF38_004372</name>
</gene>
<protein>
    <submittedName>
        <fullName evidence="1">Golgi membrane protein 1</fullName>
    </submittedName>
</protein>
<dbReference type="EMBL" id="CM024801">
    <property type="protein sequence ID" value="KAG8011966.1"/>
    <property type="molecule type" value="Genomic_DNA"/>
</dbReference>
<comment type="caution">
    <text evidence="1">The sequence shown here is derived from an EMBL/GenBank/DDBJ whole genome shotgun (WGS) entry which is preliminary data.</text>
</comment>
<evidence type="ECO:0000313" key="2">
    <source>
        <dbReference type="Proteomes" id="UP000805704"/>
    </source>
</evidence>
<name>A0ACB7FCG1_NIBAL</name>
<proteinExistence type="predicted"/>
<accession>A0ACB7FCG1</accession>
<organism evidence="1 2">
    <name type="scientific">Nibea albiflora</name>
    <name type="common">Yellow drum</name>
    <name type="synonym">Corvina albiflora</name>
    <dbReference type="NCBI Taxonomy" id="240163"/>
    <lineage>
        <taxon>Eukaryota</taxon>
        <taxon>Metazoa</taxon>
        <taxon>Chordata</taxon>
        <taxon>Craniata</taxon>
        <taxon>Vertebrata</taxon>
        <taxon>Euteleostomi</taxon>
        <taxon>Actinopterygii</taxon>
        <taxon>Neopterygii</taxon>
        <taxon>Teleostei</taxon>
        <taxon>Neoteleostei</taxon>
        <taxon>Acanthomorphata</taxon>
        <taxon>Eupercaria</taxon>
        <taxon>Sciaenidae</taxon>
        <taxon>Nibea</taxon>
    </lineage>
</organism>
<sequence>MGGLGNGRRGGRSPPLMIGALIACILVLGFNYWVSSSRNLELQTKLYELEGQVRRGAAERGVAEMKKNEFQEEIQRQKEQISHIESLYKRQLEGAQNTCSQEKGTLQQNISSSTKTIQELKDQLNQLNDDLGKLQKELQSCQGNIKTLNNKLMYDMTHCHSQVLSQKELCDERVAAAKLEAQKKWEKLIPPPAVSSQQDNTVDGAVKEDGAVVTVADAVKTATVASHTPSVSQPKENEPPELQTNEIIVDKAPVAEVDQLPAKDLSKTDSQSVPSAASVKQDVLPPPGGDAVAEQGEAETSKLLTDNLTEDKNVGLMDARDDAAQTEEADPGMEGMLISRVKVDETTTDQKPEDPEEYDADERVVDDVKEQQSKRTENMDLEEELADYNGDDENEGEFEADKQAELARV</sequence>
<dbReference type="Proteomes" id="UP000805704">
    <property type="component" value="Chromosome 13"/>
</dbReference>